<evidence type="ECO:0000259" key="2">
    <source>
        <dbReference type="PROSITE" id="PS50181"/>
    </source>
</evidence>
<feature type="domain" description="F-box" evidence="2">
    <location>
        <begin position="1"/>
        <end position="36"/>
    </location>
</feature>
<feature type="region of interest" description="Disordered" evidence="1">
    <location>
        <begin position="187"/>
        <end position="212"/>
    </location>
</feature>
<feature type="domain" description="F-box" evidence="2">
    <location>
        <begin position="519"/>
        <end position="556"/>
    </location>
</feature>
<name>A0A369JHR1_HYPMA</name>
<organism evidence="3 4">
    <name type="scientific">Hypsizygus marmoreus</name>
    <name type="common">White beech mushroom</name>
    <name type="synonym">Agaricus marmoreus</name>
    <dbReference type="NCBI Taxonomy" id="39966"/>
    <lineage>
        <taxon>Eukaryota</taxon>
        <taxon>Fungi</taxon>
        <taxon>Dikarya</taxon>
        <taxon>Basidiomycota</taxon>
        <taxon>Agaricomycotina</taxon>
        <taxon>Agaricomycetes</taxon>
        <taxon>Agaricomycetidae</taxon>
        <taxon>Agaricales</taxon>
        <taxon>Tricholomatineae</taxon>
        <taxon>Lyophyllaceae</taxon>
        <taxon>Hypsizygus</taxon>
    </lineage>
</organism>
<proteinExistence type="predicted"/>
<dbReference type="OrthoDB" id="2878159at2759"/>
<reference evidence="3" key="1">
    <citation type="submission" date="2018-04" db="EMBL/GenBank/DDBJ databases">
        <title>Whole genome sequencing of Hypsizygus marmoreus.</title>
        <authorList>
            <person name="Choi I.-G."/>
            <person name="Min B."/>
            <person name="Kim J.-G."/>
            <person name="Kim S."/>
            <person name="Oh Y.-L."/>
            <person name="Kong W.-S."/>
            <person name="Park H."/>
            <person name="Jeong J."/>
            <person name="Song E.-S."/>
        </authorList>
    </citation>
    <scope>NUCLEOTIDE SEQUENCE [LARGE SCALE GENOMIC DNA]</scope>
    <source>
        <strain evidence="3">51987-8</strain>
    </source>
</reference>
<dbReference type="InterPro" id="IPR001810">
    <property type="entry name" value="F-box_dom"/>
</dbReference>
<dbReference type="EMBL" id="LUEZ02000102">
    <property type="protein sequence ID" value="RDB18366.1"/>
    <property type="molecule type" value="Genomic_DNA"/>
</dbReference>
<dbReference type="SMART" id="SM00256">
    <property type="entry name" value="FBOX"/>
    <property type="match status" value="2"/>
</dbReference>
<dbReference type="SUPFAM" id="SSF52047">
    <property type="entry name" value="RNI-like"/>
    <property type="match status" value="2"/>
</dbReference>
<feature type="compositionally biased region" description="Low complexity" evidence="1">
    <location>
        <begin position="194"/>
        <end position="205"/>
    </location>
</feature>
<dbReference type="Gene3D" id="3.80.10.10">
    <property type="entry name" value="Ribonuclease Inhibitor"/>
    <property type="match status" value="2"/>
</dbReference>
<sequence>MPLLQLQDDILLRIFQTLPQKELYALALLCRRLNHISLTLFLERENIIIGPTSAIEIRPRSGKHLDALSALLISQFVPAISRLSFHFHQSFYPAFLHGITRLWNFISRLSSIEELHLVVPSSTFEMEPSYEGLRKMLSSKSCSRFTIQDSRGDLRVYVPQAISFARPIKSRSFKGAFLGILRPSRTQPGLQRWPSLSHSSTSTSHNETHPPHPLTLSSLAIHQQDSLLPGRIAHTLSVLRTTTSLTLACTGFSDDEWTSLLSQLSPVCFELTTLEVHTRDIKPRDLLKFIGRLPKLSSLSIHGFARLGLVRQIRTCPILPLLTTLAASPEYASLLLAGNRAMPRLKSLQILLTSCTDLTRRSCEETVSEIMQHMSRRRLMPTLVIDFNFDARWMKAGMAVTIDRCWGRSPGLGRAFSALTKLTIVGYAPLGASGYELRTLILPRWLRLFPSLVRLSFTGDDPDQSVQRVYPLLDAIHLHCPQIQTVNIGSECHDVLASLKLVATLAKFDNAASGGVAKIFDLTKVPEDVLYLIFANLPGNDLYTLANLSRYLRHIVLPIYLRKRGIPEPTISTTLRAAEDASFAITDISALNLSSSVQSIGQLSCTITNGVSHFVAYETLHRLHRLVLKLSTIGEFTLDFRGLAHSHDQPTALDKKWPRLMTAILDALVQKSCASVTILGGSSFEHGIKDLARRNAGQEGPAECPHWAFSHSLIQKAARASNAPPPSRGRLQEFELESETLRIPALSGWMTSTLWGSQFTHLSVTRLSQAIGPILSSIAEGLPNLTDLHMAGASIPPHDVLDFINKFPHLASLSLDAGLSSEAGVIEMSGRVPRLQHLQKLSAPKDYVGFLLLPVNPLPDLEHLTIRVPKVAPFLMSNYLRSLSSIITHLQDRDTLPTICLSVPLISAEWIGHQGMLNVGWSMFSWSVTAMTLAHVELSEECSLVSDPSSCLPAWLSFFPNLRHLTFDGQCSIRDLAYASQDIIWASPSLLTLGVTGDQRECSWWEMSSFIQA</sequence>
<dbReference type="InParanoid" id="A0A369JHR1"/>
<dbReference type="Proteomes" id="UP000076154">
    <property type="component" value="Unassembled WGS sequence"/>
</dbReference>
<protein>
    <recommendedName>
        <fullName evidence="2">F-box domain-containing protein</fullName>
    </recommendedName>
</protein>
<dbReference type="PANTHER" id="PTHR31639:SF256">
    <property type="entry name" value="OS07G0242900 PROTEIN"/>
    <property type="match status" value="1"/>
</dbReference>
<dbReference type="PROSITE" id="PS50181">
    <property type="entry name" value="FBOX"/>
    <property type="match status" value="2"/>
</dbReference>
<evidence type="ECO:0000256" key="1">
    <source>
        <dbReference type="SAM" id="MobiDB-lite"/>
    </source>
</evidence>
<gene>
    <name evidence="3" type="ORF">Hypma_000363</name>
</gene>
<dbReference type="SUPFAM" id="SSF81383">
    <property type="entry name" value="F-box domain"/>
    <property type="match status" value="2"/>
</dbReference>
<keyword evidence="4" id="KW-1185">Reference proteome</keyword>
<accession>A0A369JHR1</accession>
<evidence type="ECO:0000313" key="4">
    <source>
        <dbReference type="Proteomes" id="UP000076154"/>
    </source>
</evidence>
<dbReference type="Pfam" id="PF00646">
    <property type="entry name" value="F-box"/>
    <property type="match status" value="1"/>
</dbReference>
<dbReference type="InterPro" id="IPR036047">
    <property type="entry name" value="F-box-like_dom_sf"/>
</dbReference>
<evidence type="ECO:0000313" key="3">
    <source>
        <dbReference type="EMBL" id="RDB18366.1"/>
    </source>
</evidence>
<comment type="caution">
    <text evidence="3">The sequence shown here is derived from an EMBL/GenBank/DDBJ whole genome shotgun (WGS) entry which is preliminary data.</text>
</comment>
<dbReference type="PANTHER" id="PTHR31639">
    <property type="entry name" value="F-BOX PROTEIN-LIKE"/>
    <property type="match status" value="1"/>
</dbReference>
<dbReference type="AlphaFoldDB" id="A0A369JHR1"/>
<dbReference type="InterPro" id="IPR032675">
    <property type="entry name" value="LRR_dom_sf"/>
</dbReference>